<proteinExistence type="predicted"/>
<dbReference type="PANTHER" id="PTHR34427">
    <property type="entry name" value="DUF4283 DOMAIN PROTEIN"/>
    <property type="match status" value="1"/>
</dbReference>
<sequence>MAPRPREAMSYASVVQGQRTRGDSVKTFAYTQGISFIPTTDTQAWLSRCAVGLVKNPADMGVALYAWSLHGYEDVRVSKLGGDSMLACFPGVDTMQLFLREEPDWVKLWFSSLKPWQNGDQAKNRRCWLSIRGMPLQAWCSEFFQLMGSVFGQLIGVDSETEQRQCLEGARIEILTAQGGTIEKNMEVCVAGERCSVWVVEISRIGCSYQKHNSRAT</sequence>
<reference evidence="1" key="1">
    <citation type="submission" date="2022-02" db="EMBL/GenBank/DDBJ databases">
        <authorList>
            <person name="Henning P.M."/>
            <person name="McCubbin A.G."/>
            <person name="Shore J.S."/>
        </authorList>
    </citation>
    <scope>NUCLEOTIDE SEQUENCE</scope>
    <source>
        <strain evidence="1">F60SS</strain>
        <tissue evidence="1">Leaves</tissue>
    </source>
</reference>
<name>A0A9Q0J841_9ROSI</name>
<organism evidence="1 2">
    <name type="scientific">Turnera subulata</name>
    <dbReference type="NCBI Taxonomy" id="218843"/>
    <lineage>
        <taxon>Eukaryota</taxon>
        <taxon>Viridiplantae</taxon>
        <taxon>Streptophyta</taxon>
        <taxon>Embryophyta</taxon>
        <taxon>Tracheophyta</taxon>
        <taxon>Spermatophyta</taxon>
        <taxon>Magnoliopsida</taxon>
        <taxon>eudicotyledons</taxon>
        <taxon>Gunneridae</taxon>
        <taxon>Pentapetalae</taxon>
        <taxon>rosids</taxon>
        <taxon>fabids</taxon>
        <taxon>Malpighiales</taxon>
        <taxon>Passifloraceae</taxon>
        <taxon>Turnera</taxon>
    </lineage>
</organism>
<dbReference type="EMBL" id="JAKUCV010005262">
    <property type="protein sequence ID" value="KAJ4831883.1"/>
    <property type="molecule type" value="Genomic_DNA"/>
</dbReference>
<keyword evidence="2" id="KW-1185">Reference proteome</keyword>
<evidence type="ECO:0008006" key="3">
    <source>
        <dbReference type="Google" id="ProtNLM"/>
    </source>
</evidence>
<dbReference type="PANTHER" id="PTHR34427:SF5">
    <property type="entry name" value="DUF4283 DOMAIN-CONTAINING PROTEIN"/>
    <property type="match status" value="1"/>
</dbReference>
<evidence type="ECO:0000313" key="1">
    <source>
        <dbReference type="EMBL" id="KAJ4831883.1"/>
    </source>
</evidence>
<dbReference type="Proteomes" id="UP001141552">
    <property type="component" value="Unassembled WGS sequence"/>
</dbReference>
<dbReference type="AlphaFoldDB" id="A0A9Q0J841"/>
<gene>
    <name evidence="1" type="ORF">Tsubulata_051485</name>
</gene>
<protein>
    <recommendedName>
        <fullName evidence="3">DUF4283 domain-containing protein</fullName>
    </recommendedName>
</protein>
<accession>A0A9Q0J841</accession>
<evidence type="ECO:0000313" key="2">
    <source>
        <dbReference type="Proteomes" id="UP001141552"/>
    </source>
</evidence>
<comment type="caution">
    <text evidence="1">The sequence shown here is derived from an EMBL/GenBank/DDBJ whole genome shotgun (WGS) entry which is preliminary data.</text>
</comment>
<dbReference type="OrthoDB" id="1737794at2759"/>
<reference evidence="1" key="2">
    <citation type="journal article" date="2023" name="Plants (Basel)">
        <title>Annotation of the Turnera subulata (Passifloraceae) Draft Genome Reveals the S-Locus Evolved after the Divergence of Turneroideae from Passifloroideae in a Stepwise Manner.</title>
        <authorList>
            <person name="Henning P.M."/>
            <person name="Roalson E.H."/>
            <person name="Mir W."/>
            <person name="McCubbin A.G."/>
            <person name="Shore J.S."/>
        </authorList>
    </citation>
    <scope>NUCLEOTIDE SEQUENCE</scope>
    <source>
        <strain evidence="1">F60SS</strain>
    </source>
</reference>